<sequence length="610" mass="68562">MPKESTQELRETRSGRRYPTPRHSRDDSSEEEPRGHSRKRARAEPKSSAADAAPASPLRLDTVTEDEAEQEETQRASQEHEATEQEQEEIQHASQDADQHHPVVFIPSAEHSSSSEHARASVLPEPPTAEPEGPEPEQTTATTTEPAEPSEPEPAQSELQQTGTEPEAAEQSVPGEPEQLAEPEQPAEPELTPEPEQTAAPPPTPSKQPPNAGPPLRRRRLPLLRNRGRVRLPRNCPTPSRPRRQHRLPRLSRAFTAAAGCWFNRCSQDASASGIRAFQNPTCSPCRVLRLTCSPGHRHEHYCHASSSGSGSGFRASQNPTCSPGHRHEHDCHASSSGSGSGFRASQNPTCSPGHRHEHDCKASSSGSGSSFRASQNAPHRHEFHVISPSHNFEIYLVWQSETKEVLKLTRQAFYERIFPKLLASWFPSTNHLNRGLIVPVHFFETMAEYRLSGAICVEMHKVLNRLGLTFGKILFSMTCGQSADIEKTYQFLTSRALMILVCLDSEAAFGVDRAVDGHMRLDELALWERTFPFYVKEVFHDRSMLELTDYYGEQFPKVFQACEREYLALSEDERKTYDWSIQCHKFRTNTCYREIPAHWDCLFKFTGNA</sequence>
<feature type="compositionally biased region" description="Basic and acidic residues" evidence="1">
    <location>
        <begin position="23"/>
        <end position="35"/>
    </location>
</feature>
<reference evidence="2" key="1">
    <citation type="journal article" date="2022" name="bioRxiv">
        <title>Genomics of Preaxostyla Flagellates Illuminates Evolutionary Transitions and the Path Towards Mitochondrial Loss.</title>
        <authorList>
            <person name="Novak L.V.F."/>
            <person name="Treitli S.C."/>
            <person name="Pyrih J."/>
            <person name="Halakuc P."/>
            <person name="Pipaliya S.V."/>
            <person name="Vacek V."/>
            <person name="Brzon O."/>
            <person name="Soukal P."/>
            <person name="Eme L."/>
            <person name="Dacks J.B."/>
            <person name="Karnkowska A."/>
            <person name="Elias M."/>
            <person name="Hampl V."/>
        </authorList>
    </citation>
    <scope>NUCLEOTIDE SEQUENCE</scope>
    <source>
        <strain evidence="2">RCP-MX</strain>
    </source>
</reference>
<feature type="compositionally biased region" description="Low complexity" evidence="1">
    <location>
        <begin position="46"/>
        <end position="57"/>
    </location>
</feature>
<feature type="compositionally biased region" description="Pro residues" evidence="1">
    <location>
        <begin position="200"/>
        <end position="213"/>
    </location>
</feature>
<feature type="compositionally biased region" description="Basic and acidic residues" evidence="1">
    <location>
        <begin position="1"/>
        <end position="14"/>
    </location>
</feature>
<dbReference type="Proteomes" id="UP001141327">
    <property type="component" value="Unassembled WGS sequence"/>
</dbReference>
<name>A0ABQ8U3Q1_9EUKA</name>
<protein>
    <submittedName>
        <fullName evidence="2">Uncharacterized protein</fullName>
    </submittedName>
</protein>
<organism evidence="2 3">
    <name type="scientific">Paratrimastix pyriformis</name>
    <dbReference type="NCBI Taxonomy" id="342808"/>
    <lineage>
        <taxon>Eukaryota</taxon>
        <taxon>Metamonada</taxon>
        <taxon>Preaxostyla</taxon>
        <taxon>Paratrimastigidae</taxon>
        <taxon>Paratrimastix</taxon>
    </lineage>
</organism>
<evidence type="ECO:0000313" key="2">
    <source>
        <dbReference type="EMBL" id="KAJ4453927.1"/>
    </source>
</evidence>
<accession>A0ABQ8U3Q1</accession>
<feature type="compositionally biased region" description="Basic residues" evidence="1">
    <location>
        <begin position="216"/>
        <end position="232"/>
    </location>
</feature>
<feature type="compositionally biased region" description="Basic and acidic residues" evidence="1">
    <location>
        <begin position="72"/>
        <end position="101"/>
    </location>
</feature>
<feature type="region of interest" description="Disordered" evidence="1">
    <location>
        <begin position="1"/>
        <end position="249"/>
    </location>
</feature>
<feature type="region of interest" description="Disordered" evidence="1">
    <location>
        <begin position="304"/>
        <end position="375"/>
    </location>
</feature>
<proteinExistence type="predicted"/>
<gene>
    <name evidence="2" type="ORF">PAPYR_11488</name>
</gene>
<evidence type="ECO:0000313" key="3">
    <source>
        <dbReference type="Proteomes" id="UP001141327"/>
    </source>
</evidence>
<feature type="compositionally biased region" description="Acidic residues" evidence="1">
    <location>
        <begin position="179"/>
        <end position="193"/>
    </location>
</feature>
<comment type="caution">
    <text evidence="2">The sequence shown here is derived from an EMBL/GenBank/DDBJ whole genome shotgun (WGS) entry which is preliminary data.</text>
</comment>
<evidence type="ECO:0000256" key="1">
    <source>
        <dbReference type="SAM" id="MobiDB-lite"/>
    </source>
</evidence>
<dbReference type="EMBL" id="JAPMOS010000201">
    <property type="protein sequence ID" value="KAJ4453927.1"/>
    <property type="molecule type" value="Genomic_DNA"/>
</dbReference>
<keyword evidence="3" id="KW-1185">Reference proteome</keyword>
<feature type="compositionally biased region" description="Low complexity" evidence="1">
    <location>
        <begin position="136"/>
        <end position="158"/>
    </location>
</feature>